<evidence type="ECO:0000313" key="1">
    <source>
        <dbReference type="EMBL" id="KAF7841186.1"/>
    </source>
</evidence>
<evidence type="ECO:0000313" key="2">
    <source>
        <dbReference type="Proteomes" id="UP000634136"/>
    </source>
</evidence>
<protein>
    <submittedName>
        <fullName evidence="1">Uncharacterized protein</fullName>
    </submittedName>
</protein>
<accession>A0A835CGX5</accession>
<proteinExistence type="predicted"/>
<sequence length="41" mass="4660">MDHIVLKIEESVEDVAIAIPKFLILILNIENEEGDEILVEL</sequence>
<organism evidence="1 2">
    <name type="scientific">Senna tora</name>
    <dbReference type="NCBI Taxonomy" id="362788"/>
    <lineage>
        <taxon>Eukaryota</taxon>
        <taxon>Viridiplantae</taxon>
        <taxon>Streptophyta</taxon>
        <taxon>Embryophyta</taxon>
        <taxon>Tracheophyta</taxon>
        <taxon>Spermatophyta</taxon>
        <taxon>Magnoliopsida</taxon>
        <taxon>eudicotyledons</taxon>
        <taxon>Gunneridae</taxon>
        <taxon>Pentapetalae</taxon>
        <taxon>rosids</taxon>
        <taxon>fabids</taxon>
        <taxon>Fabales</taxon>
        <taxon>Fabaceae</taxon>
        <taxon>Caesalpinioideae</taxon>
        <taxon>Cassia clade</taxon>
        <taxon>Senna</taxon>
    </lineage>
</organism>
<reference evidence="1" key="1">
    <citation type="submission" date="2020-09" db="EMBL/GenBank/DDBJ databases">
        <title>Genome-Enabled Discovery of Anthraquinone Biosynthesis in Senna tora.</title>
        <authorList>
            <person name="Kang S.-H."/>
            <person name="Pandey R.P."/>
            <person name="Lee C.-M."/>
            <person name="Sim J.-S."/>
            <person name="Jeong J.-T."/>
            <person name="Choi B.-S."/>
            <person name="Jung M."/>
            <person name="Ginzburg D."/>
            <person name="Zhao K."/>
            <person name="Won S.Y."/>
            <person name="Oh T.-J."/>
            <person name="Yu Y."/>
            <person name="Kim N.-H."/>
            <person name="Lee O.R."/>
            <person name="Lee T.-H."/>
            <person name="Bashyal P."/>
            <person name="Kim T.-S."/>
            <person name="Lee W.-H."/>
            <person name="Kawkins C."/>
            <person name="Kim C.-K."/>
            <person name="Kim J.S."/>
            <person name="Ahn B.O."/>
            <person name="Rhee S.Y."/>
            <person name="Sohng J.K."/>
        </authorList>
    </citation>
    <scope>NUCLEOTIDE SEQUENCE</scope>
    <source>
        <tissue evidence="1">Leaf</tissue>
    </source>
</reference>
<dbReference type="Proteomes" id="UP000634136">
    <property type="component" value="Unassembled WGS sequence"/>
</dbReference>
<comment type="caution">
    <text evidence="1">The sequence shown here is derived from an EMBL/GenBank/DDBJ whole genome shotgun (WGS) entry which is preliminary data.</text>
</comment>
<keyword evidence="2" id="KW-1185">Reference proteome</keyword>
<dbReference type="EMBL" id="JAAIUW010000002">
    <property type="protein sequence ID" value="KAF7841186.1"/>
    <property type="molecule type" value="Genomic_DNA"/>
</dbReference>
<dbReference type="AlphaFoldDB" id="A0A835CGX5"/>
<gene>
    <name evidence="1" type="ORF">G2W53_003484</name>
</gene>
<name>A0A835CGX5_9FABA</name>